<keyword evidence="3" id="KW-1185">Reference proteome</keyword>
<protein>
    <submittedName>
        <fullName evidence="2">Uncharacterized protein</fullName>
    </submittedName>
</protein>
<evidence type="ECO:0000313" key="2">
    <source>
        <dbReference type="EMBL" id="PPQ86652.1"/>
    </source>
</evidence>
<evidence type="ECO:0000313" key="3">
    <source>
        <dbReference type="Proteomes" id="UP000283269"/>
    </source>
</evidence>
<dbReference type="STRING" id="93625.A0A409X7B6"/>
<evidence type="ECO:0000256" key="1">
    <source>
        <dbReference type="SAM" id="MobiDB-lite"/>
    </source>
</evidence>
<accession>A0A409X7B6</accession>
<sequence length="174" mass="18967">MLRSPTRTSFSLPPSPTSPSKRSRLGMAGVANLFIRIKRLEESALGRHNTVIISGEPKTQPSMTEACIGHDKLPVEYVDHFVCRGGVNVALLLRATRSALVEHVELFGANGLINESWECTISGPKPMHNGAYKVRVRYIADAVKSSVPDPRRPVALDKAKGIPGLMTIIKRGDD</sequence>
<dbReference type="OrthoDB" id="3261081at2759"/>
<gene>
    <name evidence="2" type="ORF">CVT25_006836</name>
</gene>
<reference evidence="2 3" key="1">
    <citation type="journal article" date="2018" name="Evol. Lett.">
        <title>Horizontal gene cluster transfer increased hallucinogenic mushroom diversity.</title>
        <authorList>
            <person name="Reynolds H.T."/>
            <person name="Vijayakumar V."/>
            <person name="Gluck-Thaler E."/>
            <person name="Korotkin H.B."/>
            <person name="Matheny P.B."/>
            <person name="Slot J.C."/>
        </authorList>
    </citation>
    <scope>NUCLEOTIDE SEQUENCE [LARGE SCALE GENOMIC DNA]</scope>
    <source>
        <strain evidence="2 3">2631</strain>
    </source>
</reference>
<proteinExistence type="predicted"/>
<organism evidence="2 3">
    <name type="scientific">Psilocybe cyanescens</name>
    <dbReference type="NCBI Taxonomy" id="93625"/>
    <lineage>
        <taxon>Eukaryota</taxon>
        <taxon>Fungi</taxon>
        <taxon>Dikarya</taxon>
        <taxon>Basidiomycota</taxon>
        <taxon>Agaricomycotina</taxon>
        <taxon>Agaricomycetes</taxon>
        <taxon>Agaricomycetidae</taxon>
        <taxon>Agaricales</taxon>
        <taxon>Agaricineae</taxon>
        <taxon>Strophariaceae</taxon>
        <taxon>Psilocybe</taxon>
    </lineage>
</organism>
<name>A0A409X7B6_PSICY</name>
<dbReference type="EMBL" id="NHYD01002450">
    <property type="protein sequence ID" value="PPQ86652.1"/>
    <property type="molecule type" value="Genomic_DNA"/>
</dbReference>
<dbReference type="AlphaFoldDB" id="A0A409X7B6"/>
<dbReference type="InParanoid" id="A0A409X7B6"/>
<dbReference type="Proteomes" id="UP000283269">
    <property type="component" value="Unassembled WGS sequence"/>
</dbReference>
<feature type="region of interest" description="Disordered" evidence="1">
    <location>
        <begin position="1"/>
        <end position="24"/>
    </location>
</feature>
<comment type="caution">
    <text evidence="2">The sequence shown here is derived from an EMBL/GenBank/DDBJ whole genome shotgun (WGS) entry which is preliminary data.</text>
</comment>
<feature type="compositionally biased region" description="Low complexity" evidence="1">
    <location>
        <begin position="1"/>
        <end position="12"/>
    </location>
</feature>